<sequence length="131" mass="14899">MSGEWRVASGEVRHYRDLLVWQKALSWVELVYAATREWPSDERFGLISQVRRACVSVPSNIAEGCARRSTPEFLRFLSIARGSLAEVETQLIIAQRLTYLEDAALTRLLDSADEISRMLSGLISKLEERTK</sequence>
<dbReference type="SUPFAM" id="SSF158446">
    <property type="entry name" value="IVS-encoded protein-like"/>
    <property type="match status" value="1"/>
</dbReference>
<comment type="caution">
    <text evidence="1">The sequence shown here is derived from an EMBL/GenBank/DDBJ whole genome shotgun (WGS) entry which is preliminary data.</text>
</comment>
<dbReference type="Pfam" id="PF05635">
    <property type="entry name" value="23S_rRNA_IVP"/>
    <property type="match status" value="1"/>
</dbReference>
<gene>
    <name evidence="1" type="ORF">BREV_BREV_02244</name>
</gene>
<accession>A0A7Z8Y4W4</accession>
<dbReference type="InterPro" id="IPR012657">
    <property type="entry name" value="23S_rRNA-intervening_sequence"/>
</dbReference>
<name>A0A7Z8Y4W4_9CAUL</name>
<evidence type="ECO:0008006" key="3">
    <source>
        <dbReference type="Google" id="ProtNLM"/>
    </source>
</evidence>
<dbReference type="NCBIfam" id="NF008911">
    <property type="entry name" value="PRK12275.1-2"/>
    <property type="match status" value="1"/>
</dbReference>
<dbReference type="AlphaFoldDB" id="A0A7Z8Y4W4"/>
<dbReference type="NCBIfam" id="TIGR02436">
    <property type="entry name" value="four helix bundle protein"/>
    <property type="match status" value="1"/>
</dbReference>
<dbReference type="PANTHER" id="PTHR38471:SF2">
    <property type="entry name" value="FOUR HELIX BUNDLE PROTEIN"/>
    <property type="match status" value="1"/>
</dbReference>
<organism evidence="1 2">
    <name type="scientific">Brevundimonas mediterranea</name>
    <dbReference type="NCBI Taxonomy" id="74329"/>
    <lineage>
        <taxon>Bacteria</taxon>
        <taxon>Pseudomonadati</taxon>
        <taxon>Pseudomonadota</taxon>
        <taxon>Alphaproteobacteria</taxon>
        <taxon>Caulobacterales</taxon>
        <taxon>Caulobacteraceae</taxon>
        <taxon>Brevundimonas</taxon>
    </lineage>
</organism>
<dbReference type="PANTHER" id="PTHR38471">
    <property type="entry name" value="FOUR HELIX BUNDLE PROTEIN"/>
    <property type="match status" value="1"/>
</dbReference>
<dbReference type="Proteomes" id="UP000289220">
    <property type="component" value="Unassembled WGS sequence"/>
</dbReference>
<evidence type="ECO:0000313" key="2">
    <source>
        <dbReference type="Proteomes" id="UP000289220"/>
    </source>
</evidence>
<keyword evidence="2" id="KW-1185">Reference proteome</keyword>
<protein>
    <recommendedName>
        <fullName evidence="3">Four helix bundle protein</fullName>
    </recommendedName>
</protein>
<dbReference type="EMBL" id="UXHF01000047">
    <property type="protein sequence ID" value="VDC50755.1"/>
    <property type="molecule type" value="Genomic_DNA"/>
</dbReference>
<proteinExistence type="predicted"/>
<dbReference type="CDD" id="cd16377">
    <property type="entry name" value="23S_rRNA_IVP_like"/>
    <property type="match status" value="1"/>
</dbReference>
<dbReference type="RefSeq" id="WP_154726379.1">
    <property type="nucleotide sequence ID" value="NZ_UXHF01000047.1"/>
</dbReference>
<reference evidence="1 2" key="1">
    <citation type="submission" date="2018-11" db="EMBL/GenBank/DDBJ databases">
        <authorList>
            <person name="Peiro R."/>
            <person name="Begona"/>
            <person name="Cbmso G."/>
            <person name="Lopez M."/>
            <person name="Gonzalez S."/>
            <person name="Sacristan E."/>
            <person name="Castillo E."/>
        </authorList>
    </citation>
    <scope>NUCLEOTIDE SEQUENCE [LARGE SCALE GENOMIC DNA]</scope>
    <source>
        <strain evidence="1">Brev_genome</strain>
    </source>
</reference>
<dbReference type="Gene3D" id="1.20.1440.60">
    <property type="entry name" value="23S rRNA-intervening sequence"/>
    <property type="match status" value="1"/>
</dbReference>
<evidence type="ECO:0000313" key="1">
    <source>
        <dbReference type="EMBL" id="VDC50755.1"/>
    </source>
</evidence>
<dbReference type="InterPro" id="IPR036583">
    <property type="entry name" value="23S_rRNA_IVS_sf"/>
</dbReference>